<reference evidence="1 2" key="1">
    <citation type="journal article" date="2017" name="Genome Biol. Evol.">
        <title>Phytophthora megakarya and P. palmivora, closely related causal agents of cacao black pod rot, underwent increases in genome sizes and gene numbers by different mechanisms.</title>
        <authorList>
            <person name="Ali S.S."/>
            <person name="Shao J."/>
            <person name="Lary D.J."/>
            <person name="Kronmiller B."/>
            <person name="Shen D."/>
            <person name="Strem M.D."/>
            <person name="Amoako-Attah I."/>
            <person name="Akrofi A.Y."/>
            <person name="Begoude B.A."/>
            <person name="Ten Hoopen G.M."/>
            <person name="Coulibaly K."/>
            <person name="Kebe B.I."/>
            <person name="Melnick R.L."/>
            <person name="Guiltinan M.J."/>
            <person name="Tyler B.M."/>
            <person name="Meinhardt L.W."/>
            <person name="Bailey B.A."/>
        </authorList>
    </citation>
    <scope>NUCLEOTIDE SEQUENCE [LARGE SCALE GENOMIC DNA]</scope>
    <source>
        <strain evidence="2">sbr112.9</strain>
    </source>
</reference>
<feature type="non-terminal residue" evidence="1">
    <location>
        <position position="1"/>
    </location>
</feature>
<evidence type="ECO:0000313" key="1">
    <source>
        <dbReference type="EMBL" id="POM65740.1"/>
    </source>
</evidence>
<dbReference type="EMBL" id="NCKW01009949">
    <property type="protein sequence ID" value="POM65740.1"/>
    <property type="molecule type" value="Genomic_DNA"/>
</dbReference>
<comment type="caution">
    <text evidence="1">The sequence shown here is derived from an EMBL/GenBank/DDBJ whole genome shotgun (WGS) entry which is preliminary data.</text>
</comment>
<accession>A0A2P4XJK8</accession>
<dbReference type="PANTHER" id="PTHR46599:SF3">
    <property type="entry name" value="PIGGYBAC TRANSPOSABLE ELEMENT-DERIVED PROTEIN 4"/>
    <property type="match status" value="1"/>
</dbReference>
<protein>
    <recommendedName>
        <fullName evidence="3">PiggyBac transposable element-derived protein domain-containing protein</fullName>
    </recommendedName>
</protein>
<evidence type="ECO:0000313" key="2">
    <source>
        <dbReference type="Proteomes" id="UP000237271"/>
    </source>
</evidence>
<evidence type="ECO:0008006" key="3">
    <source>
        <dbReference type="Google" id="ProtNLM"/>
    </source>
</evidence>
<dbReference type="AlphaFoldDB" id="A0A2P4XJK8"/>
<keyword evidence="2" id="KW-1185">Reference proteome</keyword>
<dbReference type="Proteomes" id="UP000237271">
    <property type="component" value="Unassembled WGS sequence"/>
</dbReference>
<proteinExistence type="predicted"/>
<dbReference type="PANTHER" id="PTHR46599">
    <property type="entry name" value="PIGGYBAC TRANSPOSABLE ELEMENT-DERIVED PROTEIN 4"/>
    <property type="match status" value="1"/>
</dbReference>
<sequence>PAQRLVCTDNFYTSLPLSLKLLKISFLSRRNNPKIPQTLVYNHRARAKMMSRGTFRIGVWRDYPEMTIFLGLVDLASLNAFIVHKPAQNRHNKQVPTQAAFMRLLHTEILSQRAETLWLETTWRIPLPRHPHMLEKTEETNDTKRRQWLCKGGSENVGAGVRARCFCAMCMRKKKEG</sequence>
<gene>
    <name evidence="1" type="ORF">PHPALM_18504</name>
</gene>
<organism evidence="1 2">
    <name type="scientific">Phytophthora palmivora</name>
    <dbReference type="NCBI Taxonomy" id="4796"/>
    <lineage>
        <taxon>Eukaryota</taxon>
        <taxon>Sar</taxon>
        <taxon>Stramenopiles</taxon>
        <taxon>Oomycota</taxon>
        <taxon>Peronosporomycetes</taxon>
        <taxon>Peronosporales</taxon>
        <taxon>Peronosporaceae</taxon>
        <taxon>Phytophthora</taxon>
    </lineage>
</organism>
<name>A0A2P4XJK8_9STRA</name>